<sequence length="214" mass="23767">MNPSCPPTDFTTPPWNEAVLVTPRHSVRQHWNAAMAQATCRRRESQLLICTAYDISQGRPLTLSERFAVATKTNGRQRGKRDEMAALPNRVELAIGMSMMVTFNVETDLDIANGSCGEITKIVLDERETGFTLTALIVELAYPPAYILVKMKRTKAVRLAGGKGQKSRKRRQLPITPAYSFTDVGSHLSVCTSRYPEVVAEATLDCCETSTRIF</sequence>
<evidence type="ECO:0000313" key="2">
    <source>
        <dbReference type="Proteomes" id="UP000092154"/>
    </source>
</evidence>
<dbReference type="InParanoid" id="A0A1B7MHJ4"/>
<name>A0A1B7MHJ4_9AGAM</name>
<organism evidence="1 2">
    <name type="scientific">Rhizopogon vinicolor AM-OR11-026</name>
    <dbReference type="NCBI Taxonomy" id="1314800"/>
    <lineage>
        <taxon>Eukaryota</taxon>
        <taxon>Fungi</taxon>
        <taxon>Dikarya</taxon>
        <taxon>Basidiomycota</taxon>
        <taxon>Agaricomycotina</taxon>
        <taxon>Agaricomycetes</taxon>
        <taxon>Agaricomycetidae</taxon>
        <taxon>Boletales</taxon>
        <taxon>Suillineae</taxon>
        <taxon>Rhizopogonaceae</taxon>
        <taxon>Rhizopogon</taxon>
    </lineage>
</organism>
<dbReference type="OrthoDB" id="2986975at2759"/>
<protein>
    <submittedName>
        <fullName evidence="1">Uncharacterized protein</fullName>
    </submittedName>
</protein>
<evidence type="ECO:0000313" key="1">
    <source>
        <dbReference type="EMBL" id="OAX32065.1"/>
    </source>
</evidence>
<proteinExistence type="predicted"/>
<reference evidence="1 2" key="1">
    <citation type="submission" date="2016-06" db="EMBL/GenBank/DDBJ databases">
        <title>Comparative genomics of the ectomycorrhizal sister species Rhizopogon vinicolor and Rhizopogon vesiculosus (Basidiomycota: Boletales) reveals a divergence of the mating type B locus.</title>
        <authorList>
            <consortium name="DOE Joint Genome Institute"/>
            <person name="Mujic A.B."/>
            <person name="Kuo A."/>
            <person name="Tritt A."/>
            <person name="Lipzen A."/>
            <person name="Chen C."/>
            <person name="Johnson J."/>
            <person name="Sharma A."/>
            <person name="Barry K."/>
            <person name="Grigoriev I.V."/>
            <person name="Spatafora J.W."/>
        </authorList>
    </citation>
    <scope>NUCLEOTIDE SEQUENCE [LARGE SCALE GENOMIC DNA]</scope>
    <source>
        <strain evidence="1 2">AM-OR11-026</strain>
    </source>
</reference>
<dbReference type="Proteomes" id="UP000092154">
    <property type="component" value="Unassembled WGS sequence"/>
</dbReference>
<keyword evidence="2" id="KW-1185">Reference proteome</keyword>
<accession>A0A1B7MHJ4</accession>
<dbReference type="EMBL" id="KV449134">
    <property type="protein sequence ID" value="OAX32065.1"/>
    <property type="molecule type" value="Genomic_DNA"/>
</dbReference>
<gene>
    <name evidence="1" type="ORF">K503DRAFT_777026</name>
</gene>
<dbReference type="AlphaFoldDB" id="A0A1B7MHJ4"/>